<dbReference type="InterPro" id="IPR029044">
    <property type="entry name" value="Nucleotide-diphossugar_trans"/>
</dbReference>
<organism evidence="9 10">
    <name type="scientific">Microlunatus kandeliicorticis</name>
    <dbReference type="NCBI Taxonomy" id="1759536"/>
    <lineage>
        <taxon>Bacteria</taxon>
        <taxon>Bacillati</taxon>
        <taxon>Actinomycetota</taxon>
        <taxon>Actinomycetes</taxon>
        <taxon>Propionibacteriales</taxon>
        <taxon>Propionibacteriaceae</taxon>
        <taxon>Microlunatus</taxon>
    </lineage>
</organism>
<dbReference type="PANTHER" id="PTHR37316:SF3">
    <property type="entry name" value="TEICHOIC ACID GLYCEROL-PHOSPHATE TRANSFERASE"/>
    <property type="match status" value="1"/>
</dbReference>
<comment type="similarity">
    <text evidence="2">Belongs to the CDP-glycerol glycerophosphotransferase family.</text>
</comment>
<evidence type="ECO:0000313" key="10">
    <source>
        <dbReference type="Proteomes" id="UP000523079"/>
    </source>
</evidence>
<dbReference type="Gene3D" id="3.40.50.12580">
    <property type="match status" value="1"/>
</dbReference>
<dbReference type="GO" id="GO:0019350">
    <property type="term" value="P:teichoic acid biosynthetic process"/>
    <property type="evidence" value="ECO:0007669"/>
    <property type="project" value="UniProtKB-KW"/>
</dbReference>
<keyword evidence="6" id="KW-0472">Membrane</keyword>
<dbReference type="CDD" id="cd00761">
    <property type="entry name" value="Glyco_tranf_GTA_type"/>
    <property type="match status" value="1"/>
</dbReference>
<feature type="region of interest" description="Disordered" evidence="7">
    <location>
        <begin position="658"/>
        <end position="680"/>
    </location>
</feature>
<keyword evidence="4 9" id="KW-0808">Transferase</keyword>
<keyword evidence="5" id="KW-0777">Teichoic acid biosynthesis</keyword>
<dbReference type="InterPro" id="IPR007554">
    <property type="entry name" value="Glycerophosphate_synth"/>
</dbReference>
<evidence type="ECO:0000259" key="8">
    <source>
        <dbReference type="Pfam" id="PF00535"/>
    </source>
</evidence>
<dbReference type="Gene3D" id="3.40.50.11820">
    <property type="match status" value="1"/>
</dbReference>
<dbReference type="InterPro" id="IPR001173">
    <property type="entry name" value="Glyco_trans_2-like"/>
</dbReference>
<evidence type="ECO:0000256" key="6">
    <source>
        <dbReference type="ARBA" id="ARBA00023136"/>
    </source>
</evidence>
<sequence length="1299" mass="141997">MTSLVRTLVDRAREFSETGVNRLPPRAQYVVRRAGRAGLPLARRAFESRFVQPLVSIVVPVYNVEAFLPECLDSLVGQTYRRLQIICVDDGSPDDSIDVLRAYAGRDPRIEIIRQANAGLGAARNVGAAKARGRFLMFVDSDDVLELDAIASYMRALRRSGSDFAVSSYRRMNAGGTWGAAPWIRAAHRRTKYATTLAESPDILVNAVAWSKCYRRDFWNRHHFRFPEGVLYEDQAVSARAYALADHFDLLAKVTVNWRIRHDGSSITQQRVAIDDLRARLDAAFNSLAELTRAGATLGHDVRLAQLLGNDFPLSIKSAQHADDEFWAVLTDGLRRLVAQANPQVWAQVPAQHRLAIRLVTEGEREAAIDFVGLGHDNPKNVPTLVRDGRAFVQFDAREALGLAWDDPLLELTETQLGQITGITGVRWLEDGRLEVRGWSYVDNVSAAAPDPLDPADQPGDGAAPTVTQTAVLVPVGPTHKELGRPSVELPADVTPDPAVTVATRHRYADYENCCFTLTVDVAALPGSTAGVGEAARTAVDRWRLDLRTELAGFVREGTLRGLQTPGGSRLLPGTFLPDGRRAELSFTNRNGLEVRVEPTLATLVSAVLTDRRLELAVRGADGFVPREVELGRSAREAPAVRVPVRLEDGAARVTVTVPDPEAPGRADRRAAGPVDPGETADAAVEVPEVRRAGPVLWTVWVVGLDGRRTALAVPDPTVLPDLGASGTRLRLGVDRDLVVVDEPRTVLVEELAVVVPAPVGTPGEVEGAGAPGTTVVRLSGVVTGGAGAVELRLAAPYAATTAVVRPGPGGRFEAELPLAADPWLTGVRPLPVGDYRLAARAVDPAPESSPIRAAGVSPADPDDADSAYVVELASTAQSRLPVDVTGPDVQGRLQAAAPLGLRLRLVLPQTVDEAGARPQQRLQNRLAARLPSPEFERGAVLFRSYFGETCSCNPLAVHRELRRRGTGHTLYWAVKDRSVAVPEGGIPVIHESAEWYRLLHDAEFYMDNMHQAIYHRKPAHQVQIQTFHGYPFKQMGQSHWAWQHRDVAHIRSYLERAADWDYLVSPATYGTEPLVREFGFPNEALEIGYPRNDVLQSPEAGAIRDDVRRRLGIRPDQQVVLYGPTFRDHLAQNDVRAPMVDFLDTRRLAAELGPDWVILVRGHAFNARVASRVGSRGTVLDVTDYPDINDLCLASDCAILDYSSLRFDYSLTGKPMLFMVPDLKLWTESARGSLFDYAPTAPGPMLVSTAEVAAALADLDGVRSEYADAYARFRTTYTDLDDGHAAERLVDRVFLRDR</sequence>
<evidence type="ECO:0000256" key="1">
    <source>
        <dbReference type="ARBA" id="ARBA00004202"/>
    </source>
</evidence>
<keyword evidence="3" id="KW-1003">Cell membrane</keyword>
<dbReference type="Proteomes" id="UP000523079">
    <property type="component" value="Unassembled WGS sequence"/>
</dbReference>
<comment type="subcellular location">
    <subcellularLocation>
        <location evidence="1">Cell membrane</location>
        <topology evidence="1">Peripheral membrane protein</topology>
    </subcellularLocation>
</comment>
<dbReference type="Pfam" id="PF00535">
    <property type="entry name" value="Glycos_transf_2"/>
    <property type="match status" value="1"/>
</dbReference>
<dbReference type="SUPFAM" id="SSF53448">
    <property type="entry name" value="Nucleotide-diphospho-sugar transferases"/>
    <property type="match status" value="1"/>
</dbReference>
<dbReference type="PANTHER" id="PTHR37316">
    <property type="entry name" value="TEICHOIC ACID GLYCEROL-PHOSPHATE PRIMASE"/>
    <property type="match status" value="1"/>
</dbReference>
<evidence type="ECO:0000256" key="2">
    <source>
        <dbReference type="ARBA" id="ARBA00010488"/>
    </source>
</evidence>
<dbReference type="InterPro" id="IPR051612">
    <property type="entry name" value="Teichoic_Acid_Biosynth"/>
</dbReference>
<evidence type="ECO:0000256" key="3">
    <source>
        <dbReference type="ARBA" id="ARBA00022475"/>
    </source>
</evidence>
<evidence type="ECO:0000313" key="9">
    <source>
        <dbReference type="EMBL" id="MBA8795006.1"/>
    </source>
</evidence>
<comment type="caution">
    <text evidence="9">The sequence shown here is derived from an EMBL/GenBank/DDBJ whole genome shotgun (WGS) entry which is preliminary data.</text>
</comment>
<dbReference type="SUPFAM" id="SSF53756">
    <property type="entry name" value="UDP-Glycosyltransferase/glycogen phosphorylase"/>
    <property type="match status" value="1"/>
</dbReference>
<protein>
    <submittedName>
        <fullName evidence="9">CDP-glycerol glycerophosphotransferase</fullName>
        <ecNumber evidence="9">2.7.8.12</ecNumber>
    </submittedName>
</protein>
<dbReference type="EMBL" id="JACGWT010000004">
    <property type="protein sequence ID" value="MBA8795006.1"/>
    <property type="molecule type" value="Genomic_DNA"/>
</dbReference>
<proteinExistence type="inferred from homology"/>
<dbReference type="GO" id="GO:0047355">
    <property type="term" value="F:CDP-glycerol glycerophosphotransferase activity"/>
    <property type="evidence" value="ECO:0007669"/>
    <property type="project" value="UniProtKB-EC"/>
</dbReference>
<dbReference type="Pfam" id="PF04464">
    <property type="entry name" value="Glyphos_transf"/>
    <property type="match status" value="1"/>
</dbReference>
<dbReference type="GO" id="GO:0005886">
    <property type="term" value="C:plasma membrane"/>
    <property type="evidence" value="ECO:0007669"/>
    <property type="project" value="UniProtKB-SubCell"/>
</dbReference>
<dbReference type="InterPro" id="IPR043149">
    <property type="entry name" value="TagF_N"/>
</dbReference>
<dbReference type="InterPro" id="IPR043148">
    <property type="entry name" value="TagF_C"/>
</dbReference>
<accession>A0A7W3ITL8</accession>
<evidence type="ECO:0000256" key="4">
    <source>
        <dbReference type="ARBA" id="ARBA00022679"/>
    </source>
</evidence>
<reference evidence="9 10" key="1">
    <citation type="submission" date="2020-07" db="EMBL/GenBank/DDBJ databases">
        <title>Sequencing the genomes of 1000 actinobacteria strains.</title>
        <authorList>
            <person name="Klenk H.-P."/>
        </authorList>
    </citation>
    <scope>NUCLEOTIDE SEQUENCE [LARGE SCALE GENOMIC DNA]</scope>
    <source>
        <strain evidence="9 10">DSM 100723</strain>
    </source>
</reference>
<evidence type="ECO:0000256" key="5">
    <source>
        <dbReference type="ARBA" id="ARBA00022944"/>
    </source>
</evidence>
<keyword evidence="10" id="KW-1185">Reference proteome</keyword>
<feature type="domain" description="Glycosyltransferase 2-like" evidence="8">
    <location>
        <begin position="56"/>
        <end position="184"/>
    </location>
</feature>
<dbReference type="EC" id="2.7.8.12" evidence="9"/>
<evidence type="ECO:0000256" key="7">
    <source>
        <dbReference type="SAM" id="MobiDB-lite"/>
    </source>
</evidence>
<gene>
    <name evidence="9" type="ORF">FHX74_002634</name>
</gene>
<dbReference type="RefSeq" id="WP_182560624.1">
    <property type="nucleotide sequence ID" value="NZ_JACGWT010000004.1"/>
</dbReference>
<dbReference type="Gene3D" id="3.90.550.10">
    <property type="entry name" value="Spore Coat Polysaccharide Biosynthesis Protein SpsA, Chain A"/>
    <property type="match status" value="1"/>
</dbReference>
<name>A0A7W3ITL8_9ACTN</name>